<feature type="compositionally biased region" description="Polar residues" evidence="5">
    <location>
        <begin position="95"/>
        <end position="105"/>
    </location>
</feature>
<evidence type="ECO:0000256" key="2">
    <source>
        <dbReference type="ARBA" id="ARBA00022670"/>
    </source>
</evidence>
<dbReference type="PANTHER" id="PTHR11757">
    <property type="entry name" value="PROTEASE FAMILY S9A OLIGOPEPTIDASE"/>
    <property type="match status" value="1"/>
</dbReference>
<dbReference type="InterPro" id="IPR029058">
    <property type="entry name" value="AB_hydrolase_fold"/>
</dbReference>
<dbReference type="InterPro" id="IPR023302">
    <property type="entry name" value="Pept_S9A_N"/>
</dbReference>
<evidence type="ECO:0000313" key="8">
    <source>
        <dbReference type="EMBL" id="PWN03643.1"/>
    </source>
</evidence>
<dbReference type="OrthoDB" id="9801421at2"/>
<dbReference type="PANTHER" id="PTHR11757:SF19">
    <property type="entry name" value="PROLYL ENDOPEPTIDASE-LIKE"/>
    <property type="match status" value="1"/>
</dbReference>
<dbReference type="InterPro" id="IPR002470">
    <property type="entry name" value="Peptidase_S9A"/>
</dbReference>
<protein>
    <submittedName>
        <fullName evidence="8">Oligopeptidase B</fullName>
        <ecNumber evidence="8">3.4.21.83</ecNumber>
    </submittedName>
</protein>
<keyword evidence="2" id="KW-0645">Protease</keyword>
<dbReference type="EC" id="3.4.21.83" evidence="8"/>
<dbReference type="Gene3D" id="2.130.10.120">
    <property type="entry name" value="Prolyl oligopeptidase, N-terminal domain"/>
    <property type="match status" value="1"/>
</dbReference>
<dbReference type="GO" id="GO:0004252">
    <property type="term" value="F:serine-type endopeptidase activity"/>
    <property type="evidence" value="ECO:0007669"/>
    <property type="project" value="UniProtKB-EC"/>
</dbReference>
<dbReference type="PRINTS" id="PR00862">
    <property type="entry name" value="PROLIGOPTASE"/>
</dbReference>
<accession>A0A316TGG5</accession>
<dbReference type="Pfam" id="PF00326">
    <property type="entry name" value="Peptidase_S9"/>
    <property type="match status" value="1"/>
</dbReference>
<dbReference type="InterPro" id="IPR051543">
    <property type="entry name" value="Serine_Peptidase_S9A"/>
</dbReference>
<dbReference type="Pfam" id="PF02897">
    <property type="entry name" value="Peptidase_S9_N"/>
    <property type="match status" value="1"/>
</dbReference>
<dbReference type="InterPro" id="IPR001375">
    <property type="entry name" value="Peptidase_S9_cat"/>
</dbReference>
<keyword evidence="4" id="KW-0720">Serine protease</keyword>
<feature type="region of interest" description="Disordered" evidence="5">
    <location>
        <begin position="1"/>
        <end position="56"/>
    </location>
</feature>
<feature type="domain" description="Peptidase S9A N-terminal" evidence="7">
    <location>
        <begin position="128"/>
        <end position="556"/>
    </location>
</feature>
<dbReference type="SUPFAM" id="SSF50993">
    <property type="entry name" value="Peptidase/esterase 'gauge' domain"/>
    <property type="match status" value="1"/>
</dbReference>
<dbReference type="AlphaFoldDB" id="A0A316TGG5"/>
<feature type="region of interest" description="Disordered" evidence="5">
    <location>
        <begin position="88"/>
        <end position="115"/>
    </location>
</feature>
<evidence type="ECO:0000256" key="1">
    <source>
        <dbReference type="ARBA" id="ARBA00005228"/>
    </source>
</evidence>
<keyword evidence="9" id="KW-1185">Reference proteome</keyword>
<evidence type="ECO:0000259" key="6">
    <source>
        <dbReference type="Pfam" id="PF00326"/>
    </source>
</evidence>
<feature type="region of interest" description="Disordered" evidence="5">
    <location>
        <begin position="229"/>
        <end position="248"/>
    </location>
</feature>
<dbReference type="GO" id="GO:0006508">
    <property type="term" value="P:proteolysis"/>
    <property type="evidence" value="ECO:0007669"/>
    <property type="project" value="UniProtKB-KW"/>
</dbReference>
<evidence type="ECO:0000256" key="3">
    <source>
        <dbReference type="ARBA" id="ARBA00022801"/>
    </source>
</evidence>
<feature type="domain" description="Peptidase S9 prolyl oligopeptidase catalytic" evidence="6">
    <location>
        <begin position="616"/>
        <end position="831"/>
    </location>
</feature>
<reference evidence="8 9" key="1">
    <citation type="submission" date="2018-05" db="EMBL/GenBank/DDBJ databases">
        <title>Nocardioides silvaticus genome.</title>
        <authorList>
            <person name="Li C."/>
            <person name="Wang G."/>
        </authorList>
    </citation>
    <scope>NUCLEOTIDE SEQUENCE [LARGE SCALE GENOMIC DNA]</scope>
    <source>
        <strain evidence="8 9">CCTCC AB 2018079</strain>
    </source>
</reference>
<comment type="caution">
    <text evidence="8">The sequence shown here is derived from an EMBL/GenBank/DDBJ whole genome shotgun (WGS) entry which is preliminary data.</text>
</comment>
<evidence type="ECO:0000313" key="9">
    <source>
        <dbReference type="Proteomes" id="UP000245507"/>
    </source>
</evidence>
<dbReference type="SUPFAM" id="SSF53474">
    <property type="entry name" value="alpha/beta-Hydrolases"/>
    <property type="match status" value="1"/>
</dbReference>
<dbReference type="EMBL" id="QGDD01000002">
    <property type="protein sequence ID" value="PWN03643.1"/>
    <property type="molecule type" value="Genomic_DNA"/>
</dbReference>
<proteinExistence type="inferred from homology"/>
<keyword evidence="3 8" id="KW-0378">Hydrolase</keyword>
<evidence type="ECO:0000256" key="5">
    <source>
        <dbReference type="SAM" id="MobiDB-lite"/>
    </source>
</evidence>
<comment type="similarity">
    <text evidence="1">Belongs to the peptidase S9A family.</text>
</comment>
<gene>
    <name evidence="8" type="ORF">DJ010_05990</name>
</gene>
<dbReference type="Proteomes" id="UP000245507">
    <property type="component" value="Unassembled WGS sequence"/>
</dbReference>
<sequence length="845" mass="91674">MSIRRAAKVIGCGGSDRPGLPNLSPLDPPPGSAPAGRPAAGEDFRPAPRSFPPGPEALRSVSVGRVLRRCGSPAQGVWVKISDILRVPQAPPQTGPDSSTGTAGTPQIPPVPVDRGAPDTVAIVSAPVAPRRPVTTTHHGRTRTDDYEWLRAKEDPEVIGHLEAENAHTQERTAHLADLRQQLFEEIKARTLETDLSVPTRVRGYWYYGRSFEGRQYGASCRVPVADPDAPDSWVPPRPAEAARPDEPALPGEQVMLDLDALAEGHEFFSLGGSSVSPDDRLLAYSTDVVGDERYTVRVKDLDTGELAPDELTGVLGGVTWGATSDHFYYTTIDESWRADKIWRHRLGTDQSTDELVFHEPDQRFWVGVGRTRSRRYVVIAASAKNTSEYHVLDATDPDAEPWCFATREEGVEYALEHAVVGGEDTFLVLHNAAGPEFELATAPPRPTPRSEWQPLLAHDPAVRLEDVDAYASHLVVQQRSGGLPRVRILNLGGEGEAAIVDDWLVEFPGELATSGAGSNPSFEQPTVRVGMTSLVQPASVYDLDLRTRERTLLKQAPVLGGYEPADYEEHRIWATAPDGVEVPISLVVRKDARAGGPVPLLLYGYGAYETSIDPYFSVARLSLLDRGAAFAVAHVRGGGELGRHWYDDGKLAHKQHTFDDFIACARHLVDTGWTTADRLVAEGASAGGLLMGAVANQAPDAFGGIVATVPFVDALTSMLDASLPLTVTEYDEWGNPEADPAAYDLIASYAPYENVADLPYPPILAETSLNDVRVLYVEPAKWVARLRATAPGTDVLLRTEMAAGHGGVSGRYKAWHDRAFTLAWILDRMGLAAMGTTPARQEHH</sequence>
<dbReference type="Gene3D" id="3.40.50.1820">
    <property type="entry name" value="alpha/beta hydrolase"/>
    <property type="match status" value="1"/>
</dbReference>
<evidence type="ECO:0000259" key="7">
    <source>
        <dbReference type="Pfam" id="PF02897"/>
    </source>
</evidence>
<organism evidence="8 9">
    <name type="scientific">Nocardioides silvaticus</name>
    <dbReference type="NCBI Taxonomy" id="2201891"/>
    <lineage>
        <taxon>Bacteria</taxon>
        <taxon>Bacillati</taxon>
        <taxon>Actinomycetota</taxon>
        <taxon>Actinomycetes</taxon>
        <taxon>Propionibacteriales</taxon>
        <taxon>Nocardioidaceae</taxon>
        <taxon>Nocardioides</taxon>
    </lineage>
</organism>
<name>A0A316TGG5_9ACTN</name>
<evidence type="ECO:0000256" key="4">
    <source>
        <dbReference type="ARBA" id="ARBA00022825"/>
    </source>
</evidence>